<proteinExistence type="predicted"/>
<dbReference type="AlphaFoldDB" id="A0A7W9KE96"/>
<dbReference type="RefSeq" id="WP_184860848.1">
    <property type="nucleotide sequence ID" value="NZ_BAAAWY010000038.1"/>
</dbReference>
<name>A0A7W9KE96_9PSEU</name>
<comment type="caution">
    <text evidence="1">The sequence shown here is derived from an EMBL/GenBank/DDBJ whole genome shotgun (WGS) entry which is preliminary data.</text>
</comment>
<accession>A0A7W9KE96</accession>
<gene>
    <name evidence="1" type="ORF">BJ998_002210</name>
</gene>
<keyword evidence="2" id="KW-1185">Reference proteome</keyword>
<organism evidence="1 2">
    <name type="scientific">Kutzneria kofuensis</name>
    <dbReference type="NCBI Taxonomy" id="103725"/>
    <lineage>
        <taxon>Bacteria</taxon>
        <taxon>Bacillati</taxon>
        <taxon>Actinomycetota</taxon>
        <taxon>Actinomycetes</taxon>
        <taxon>Pseudonocardiales</taxon>
        <taxon>Pseudonocardiaceae</taxon>
        <taxon>Kutzneria</taxon>
    </lineage>
</organism>
<protein>
    <submittedName>
        <fullName evidence="1">Uncharacterized protein</fullName>
    </submittedName>
</protein>
<evidence type="ECO:0000313" key="1">
    <source>
        <dbReference type="EMBL" id="MBB5891014.1"/>
    </source>
</evidence>
<sequence>MALIDIEIQGMAQSMMNLNRAVRGMPDKKGSLRAQHKLLARLVADLHTELRWARARVTE</sequence>
<reference evidence="1 2" key="1">
    <citation type="submission" date="2020-08" db="EMBL/GenBank/DDBJ databases">
        <title>Sequencing the genomes of 1000 actinobacteria strains.</title>
        <authorList>
            <person name="Klenk H.-P."/>
        </authorList>
    </citation>
    <scope>NUCLEOTIDE SEQUENCE [LARGE SCALE GENOMIC DNA]</scope>
    <source>
        <strain evidence="1 2">DSM 43851</strain>
    </source>
</reference>
<evidence type="ECO:0000313" key="2">
    <source>
        <dbReference type="Proteomes" id="UP000585638"/>
    </source>
</evidence>
<dbReference type="Proteomes" id="UP000585638">
    <property type="component" value="Unassembled WGS sequence"/>
</dbReference>
<dbReference type="EMBL" id="JACHIR010000001">
    <property type="protein sequence ID" value="MBB5891014.1"/>
    <property type="molecule type" value="Genomic_DNA"/>
</dbReference>